<proteinExistence type="predicted"/>
<evidence type="ECO:0000313" key="1">
    <source>
        <dbReference type="EMBL" id="JAI43777.1"/>
    </source>
</evidence>
<dbReference type="AlphaFoldDB" id="A0A0K8VY45"/>
<organism evidence="1">
    <name type="scientific">Bactrocera latifrons</name>
    <name type="common">Malaysian fruit fly</name>
    <name type="synonym">Chaetodacus latifrons</name>
    <dbReference type="NCBI Taxonomy" id="174628"/>
    <lineage>
        <taxon>Eukaryota</taxon>
        <taxon>Metazoa</taxon>
        <taxon>Ecdysozoa</taxon>
        <taxon>Arthropoda</taxon>
        <taxon>Hexapoda</taxon>
        <taxon>Insecta</taxon>
        <taxon>Pterygota</taxon>
        <taxon>Neoptera</taxon>
        <taxon>Endopterygota</taxon>
        <taxon>Diptera</taxon>
        <taxon>Brachycera</taxon>
        <taxon>Muscomorpha</taxon>
        <taxon>Tephritoidea</taxon>
        <taxon>Tephritidae</taxon>
        <taxon>Bactrocera</taxon>
        <taxon>Bactrocera</taxon>
    </lineage>
</organism>
<reference evidence="1" key="1">
    <citation type="submission" date="2015-06" db="EMBL/GenBank/DDBJ databases">
        <authorList>
            <person name="Hoefler B.C."/>
            <person name="Straight P.D."/>
        </authorList>
    </citation>
    <scope>NUCLEOTIDE SEQUENCE</scope>
</reference>
<dbReference type="EMBL" id="GDHF01006123">
    <property type="protein sequence ID" value="JAI46191.1"/>
    <property type="molecule type" value="Transcribed_RNA"/>
</dbReference>
<protein>
    <submittedName>
        <fullName evidence="1">Uncharacterized protein</fullName>
    </submittedName>
</protein>
<dbReference type="EMBL" id="GDHF01008537">
    <property type="protein sequence ID" value="JAI43777.1"/>
    <property type="molecule type" value="Transcribed_RNA"/>
</dbReference>
<sequence length="274" mass="31381">MGFALRLKIKRDAVPTIRRISTGQTIRELRIQRRNQKQIVNDLLRKYNQEQKVKIKLAASEFDEICSTQSTKGSPLVANYTNSNGFDEISTQATKGPAPVTNKEDTVEQIELTANGYDEISTQTTKGLGLVADNTNDKEDSVEQIDFVANVFDEICSTRATKGLRPVKTGIKNKLSDFAVSNDKDNTISEDYIHNEVQFEEVTMGNQRDYPINVFEEVDELREQIKLLRKDNICQRRINKGLCKKLEKWKRLNIEKDIRYANSSVSCLRPQRKF</sequence>
<dbReference type="OrthoDB" id="7331812at2759"/>
<accession>A0A0K8VY45</accession>
<evidence type="ECO:0000313" key="2">
    <source>
        <dbReference type="EMBL" id="JAI46191.1"/>
    </source>
</evidence>
<name>A0A0K8VY45_BACLA</name>
<gene>
    <name evidence="1" type="ORF">c2_g1_i1</name>
    <name evidence="2" type="ORF">c2_g1_i2</name>
</gene>